<organism evidence="2">
    <name type="scientific">Tanacetum cinerariifolium</name>
    <name type="common">Dalmatian daisy</name>
    <name type="synonym">Chrysanthemum cinerariifolium</name>
    <dbReference type="NCBI Taxonomy" id="118510"/>
    <lineage>
        <taxon>Eukaryota</taxon>
        <taxon>Viridiplantae</taxon>
        <taxon>Streptophyta</taxon>
        <taxon>Embryophyta</taxon>
        <taxon>Tracheophyta</taxon>
        <taxon>Spermatophyta</taxon>
        <taxon>Magnoliopsida</taxon>
        <taxon>eudicotyledons</taxon>
        <taxon>Gunneridae</taxon>
        <taxon>Pentapetalae</taxon>
        <taxon>asterids</taxon>
        <taxon>campanulids</taxon>
        <taxon>Asterales</taxon>
        <taxon>Asteraceae</taxon>
        <taxon>Asteroideae</taxon>
        <taxon>Anthemideae</taxon>
        <taxon>Anthemidinae</taxon>
        <taxon>Tanacetum</taxon>
    </lineage>
</organism>
<accession>A0A6L2KZK1</accession>
<feature type="compositionally biased region" description="Basic and acidic residues" evidence="1">
    <location>
        <begin position="53"/>
        <end position="71"/>
    </location>
</feature>
<dbReference type="EMBL" id="BKCJ010003249">
    <property type="protein sequence ID" value="GEU53922.1"/>
    <property type="molecule type" value="Genomic_DNA"/>
</dbReference>
<evidence type="ECO:0000313" key="2">
    <source>
        <dbReference type="EMBL" id="GEU53922.1"/>
    </source>
</evidence>
<sequence>MELKKILIKKMESNKSIHRFDEQRNLYKALVKAYESDKIILDTYGDIVTLKRRRDDDADKDEEPSARSDRGSKRRREGKEPQSISAPNEKATRTTGKSTQGSKSQQKTASESAPAEEPMQTTQDLKEPSHQEYETGATADQPIAETYQHPKWFQQQKKTPTPDRAWNKTLPATHGSIRPWISDLAKQANSRSSFNELMDTHVDFSAFLMIRLKVDTLTPQLLAGLTYELMKGSCKSLVELEFFLEEVYKAAID</sequence>
<proteinExistence type="predicted"/>
<protein>
    <submittedName>
        <fullName evidence="2">Uncharacterized protein</fullName>
    </submittedName>
</protein>
<feature type="region of interest" description="Disordered" evidence="1">
    <location>
        <begin position="45"/>
        <end position="135"/>
    </location>
</feature>
<gene>
    <name evidence="2" type="ORF">Tci_025900</name>
</gene>
<feature type="compositionally biased region" description="Polar residues" evidence="1">
    <location>
        <begin position="93"/>
        <end position="111"/>
    </location>
</feature>
<reference evidence="2" key="1">
    <citation type="journal article" date="2019" name="Sci. Rep.">
        <title>Draft genome of Tanacetum cinerariifolium, the natural source of mosquito coil.</title>
        <authorList>
            <person name="Yamashiro T."/>
            <person name="Shiraishi A."/>
            <person name="Satake H."/>
            <person name="Nakayama K."/>
        </authorList>
    </citation>
    <scope>NUCLEOTIDE SEQUENCE</scope>
</reference>
<evidence type="ECO:0000256" key="1">
    <source>
        <dbReference type="SAM" id="MobiDB-lite"/>
    </source>
</evidence>
<comment type="caution">
    <text evidence="2">The sequence shown here is derived from an EMBL/GenBank/DDBJ whole genome shotgun (WGS) entry which is preliminary data.</text>
</comment>
<name>A0A6L2KZK1_TANCI</name>
<dbReference type="AlphaFoldDB" id="A0A6L2KZK1"/>
<feature type="compositionally biased region" description="Basic and acidic residues" evidence="1">
    <location>
        <begin position="124"/>
        <end position="133"/>
    </location>
</feature>